<evidence type="ECO:0000313" key="3">
    <source>
        <dbReference type="EMBL" id="MPM16171.1"/>
    </source>
</evidence>
<protein>
    <recommendedName>
        <fullName evidence="2">HMA domain-containing protein</fullName>
    </recommendedName>
</protein>
<name>A0A644XK20_9ZZZZ</name>
<dbReference type="PROSITE" id="PS01047">
    <property type="entry name" value="HMA_1"/>
    <property type="match status" value="1"/>
</dbReference>
<dbReference type="PROSITE" id="PS50846">
    <property type="entry name" value="HMA_2"/>
    <property type="match status" value="1"/>
</dbReference>
<dbReference type="EMBL" id="VSSQ01002564">
    <property type="protein sequence ID" value="MPM16171.1"/>
    <property type="molecule type" value="Genomic_DNA"/>
</dbReference>
<dbReference type="InterPro" id="IPR017969">
    <property type="entry name" value="Heavy-metal-associated_CS"/>
</dbReference>
<organism evidence="3">
    <name type="scientific">bioreactor metagenome</name>
    <dbReference type="NCBI Taxonomy" id="1076179"/>
    <lineage>
        <taxon>unclassified sequences</taxon>
        <taxon>metagenomes</taxon>
        <taxon>ecological metagenomes</taxon>
    </lineage>
</organism>
<dbReference type="Gene3D" id="3.30.70.100">
    <property type="match status" value="1"/>
</dbReference>
<dbReference type="InterPro" id="IPR036163">
    <property type="entry name" value="HMA_dom_sf"/>
</dbReference>
<comment type="caution">
    <text evidence="3">The sequence shown here is derived from an EMBL/GenBank/DDBJ whole genome shotgun (WGS) entry which is preliminary data.</text>
</comment>
<dbReference type="AlphaFoldDB" id="A0A644XK20"/>
<accession>A0A644XK20</accession>
<evidence type="ECO:0000259" key="2">
    <source>
        <dbReference type="PROSITE" id="PS50846"/>
    </source>
</evidence>
<reference evidence="3" key="1">
    <citation type="submission" date="2019-08" db="EMBL/GenBank/DDBJ databases">
        <authorList>
            <person name="Kucharzyk K."/>
            <person name="Murdoch R.W."/>
            <person name="Higgins S."/>
            <person name="Loffler F."/>
        </authorList>
    </citation>
    <scope>NUCLEOTIDE SEQUENCE</scope>
</reference>
<dbReference type="GO" id="GO:0046872">
    <property type="term" value="F:metal ion binding"/>
    <property type="evidence" value="ECO:0007669"/>
    <property type="project" value="UniProtKB-KW"/>
</dbReference>
<dbReference type="SUPFAM" id="SSF55008">
    <property type="entry name" value="HMA, heavy metal-associated domain"/>
    <property type="match status" value="1"/>
</dbReference>
<proteinExistence type="predicted"/>
<dbReference type="InterPro" id="IPR006121">
    <property type="entry name" value="HMA_dom"/>
</dbReference>
<sequence>MKKKINIEGMSCGHCVAHVKEALEELSNVKVLEVNLNEKAALVDTDIDDTILISAIDEAGYDVMSIEAL</sequence>
<feature type="domain" description="HMA" evidence="2">
    <location>
        <begin position="1"/>
        <end position="64"/>
    </location>
</feature>
<dbReference type="CDD" id="cd00371">
    <property type="entry name" value="HMA"/>
    <property type="match status" value="1"/>
</dbReference>
<dbReference type="Pfam" id="PF00403">
    <property type="entry name" value="HMA"/>
    <property type="match status" value="1"/>
</dbReference>
<keyword evidence="1" id="KW-0479">Metal-binding</keyword>
<evidence type="ECO:0000256" key="1">
    <source>
        <dbReference type="ARBA" id="ARBA00022723"/>
    </source>
</evidence>
<gene>
    <name evidence="3" type="ORF">SDC9_62547</name>
</gene>